<organism evidence="2 3">
    <name type="scientific">Basidiobolus ranarum</name>
    <dbReference type="NCBI Taxonomy" id="34480"/>
    <lineage>
        <taxon>Eukaryota</taxon>
        <taxon>Fungi</taxon>
        <taxon>Fungi incertae sedis</taxon>
        <taxon>Zoopagomycota</taxon>
        <taxon>Entomophthoromycotina</taxon>
        <taxon>Basidiobolomycetes</taxon>
        <taxon>Basidiobolales</taxon>
        <taxon>Basidiobolaceae</taxon>
        <taxon>Basidiobolus</taxon>
    </lineage>
</organism>
<evidence type="ECO:0000313" key="3">
    <source>
        <dbReference type="Proteomes" id="UP001479436"/>
    </source>
</evidence>
<sequence>MRNYSRLKWNSVYAILVFSAVVVDHTAFSTIIKRDLSAKPSNPLGLQINYRVAWLDEGTGLFGGNITVTLPASSLNSKWSLKFIFSDLKTKINEYWGDWTLERYRSGWYVILPATNSTALSDSYLFNGQFLPQRGVARGTLANVTMPTSYTLVMSSSPGDGPGVPLVSPFDYSNMPIDSSVQSKPFGPYFRASLPLPKPSSSASDPSQYGDGTTIQTTPIGLYIYSIVFGVGLIVFGAGTIQRRLYRSQFREQLRLQQEQIKLVEEANKPF</sequence>
<keyword evidence="1" id="KW-0812">Transmembrane</keyword>
<feature type="transmembrane region" description="Helical" evidence="1">
    <location>
        <begin position="222"/>
        <end position="241"/>
    </location>
</feature>
<dbReference type="EMBL" id="JASJQH010000511">
    <property type="protein sequence ID" value="KAK9764026.1"/>
    <property type="molecule type" value="Genomic_DNA"/>
</dbReference>
<comment type="caution">
    <text evidence="2">The sequence shown here is derived from an EMBL/GenBank/DDBJ whole genome shotgun (WGS) entry which is preliminary data.</text>
</comment>
<evidence type="ECO:0000256" key="1">
    <source>
        <dbReference type="SAM" id="Phobius"/>
    </source>
</evidence>
<evidence type="ECO:0000313" key="2">
    <source>
        <dbReference type="EMBL" id="KAK9764026.1"/>
    </source>
</evidence>
<keyword evidence="1" id="KW-0472">Membrane</keyword>
<proteinExistence type="predicted"/>
<name>A0ABR2WRA0_9FUNG</name>
<protein>
    <submittedName>
        <fullName evidence="2">Uncharacterized protein</fullName>
    </submittedName>
</protein>
<keyword evidence="1" id="KW-1133">Transmembrane helix</keyword>
<gene>
    <name evidence="2" type="ORF">K7432_008833</name>
</gene>
<accession>A0ABR2WRA0</accession>
<dbReference type="Proteomes" id="UP001479436">
    <property type="component" value="Unassembled WGS sequence"/>
</dbReference>
<keyword evidence="3" id="KW-1185">Reference proteome</keyword>
<reference evidence="2 3" key="1">
    <citation type="submission" date="2023-04" db="EMBL/GenBank/DDBJ databases">
        <title>Genome of Basidiobolus ranarum AG-B5.</title>
        <authorList>
            <person name="Stajich J.E."/>
            <person name="Carter-House D."/>
            <person name="Gryganskyi A."/>
        </authorList>
    </citation>
    <scope>NUCLEOTIDE SEQUENCE [LARGE SCALE GENOMIC DNA]</scope>
    <source>
        <strain evidence="2 3">AG-B5</strain>
    </source>
</reference>